<feature type="region of interest" description="Disordered" evidence="1">
    <location>
        <begin position="128"/>
        <end position="151"/>
    </location>
</feature>
<dbReference type="EMBL" id="CABQ01000076">
    <property type="protein sequence ID" value="CBI07190.1"/>
    <property type="molecule type" value="Genomic_DNA"/>
</dbReference>
<evidence type="ECO:0000256" key="1">
    <source>
        <dbReference type="SAM" id="MobiDB-lite"/>
    </source>
</evidence>
<accession>E6QIX4</accession>
<gene>
    <name evidence="2" type="ORF">CARN6_0514</name>
</gene>
<reference evidence="2" key="1">
    <citation type="submission" date="2009-10" db="EMBL/GenBank/DDBJ databases">
        <title>Diversity of trophic interactions inside an arsenic-rich microbial ecosystem.</title>
        <authorList>
            <person name="Bertin P.N."/>
            <person name="Heinrich-Salmeron A."/>
            <person name="Pelletier E."/>
            <person name="Goulhen-Chollet F."/>
            <person name="Arsene-Ploetze F."/>
            <person name="Gallien S."/>
            <person name="Calteau A."/>
            <person name="Vallenet D."/>
            <person name="Casiot C."/>
            <person name="Chane-Woon-Ming B."/>
            <person name="Giloteaux L."/>
            <person name="Barakat M."/>
            <person name="Bonnefoy V."/>
            <person name="Bruneel O."/>
            <person name="Chandler M."/>
            <person name="Cleiss J."/>
            <person name="Duran R."/>
            <person name="Elbaz-Poulichet F."/>
            <person name="Fonknechten N."/>
            <person name="Lauga B."/>
            <person name="Mornico D."/>
            <person name="Ortet P."/>
            <person name="Schaeffer C."/>
            <person name="Siguier P."/>
            <person name="Alexander Thil Smith A."/>
            <person name="Van Dorsselaer A."/>
            <person name="Weissenbach J."/>
            <person name="Medigue C."/>
            <person name="Le Paslier D."/>
        </authorList>
    </citation>
    <scope>NUCLEOTIDE SEQUENCE</scope>
</reference>
<comment type="caution">
    <text evidence="2">The sequence shown here is derived from an EMBL/GenBank/DDBJ whole genome shotgun (WGS) entry which is preliminary data.</text>
</comment>
<proteinExistence type="predicted"/>
<protein>
    <submittedName>
        <fullName evidence="2">Uncharacterized protein</fullName>
    </submittedName>
</protein>
<dbReference type="AlphaFoldDB" id="E6QIX4"/>
<name>E6QIX4_9ZZZZ</name>
<sequence>MSEFPLLPTKQSSSDPVHPPRETILLATDSIFAPPAPLDPNAPSCENPAVARCTRAYFEAHQKAVDAGKRRFFCNKEAENAFRGAMPPLSGQQNIQDFIACVAQGMLLGAILVADGSRFLYAAQIAAAASRPQPKNDTKTARRKANPAAKS</sequence>
<evidence type="ECO:0000313" key="2">
    <source>
        <dbReference type="EMBL" id="CBI07190.1"/>
    </source>
</evidence>
<feature type="region of interest" description="Disordered" evidence="1">
    <location>
        <begin position="1"/>
        <end position="20"/>
    </location>
</feature>
<organism evidence="2">
    <name type="scientific">mine drainage metagenome</name>
    <dbReference type="NCBI Taxonomy" id="410659"/>
    <lineage>
        <taxon>unclassified sequences</taxon>
        <taxon>metagenomes</taxon>
        <taxon>ecological metagenomes</taxon>
    </lineage>
</organism>